<accession>A0A4R4A4Y5</accession>
<comment type="caution">
    <text evidence="2">The sequence shown here is derived from an EMBL/GenBank/DDBJ whole genome shotgun (WGS) entry which is preliminary data.</text>
</comment>
<dbReference type="EMBL" id="SMDC01000017">
    <property type="protein sequence ID" value="TCW32655.1"/>
    <property type="molecule type" value="Genomic_DNA"/>
</dbReference>
<feature type="transmembrane region" description="Helical" evidence="1">
    <location>
        <begin position="15"/>
        <end position="36"/>
    </location>
</feature>
<reference evidence="2 3" key="1">
    <citation type="submission" date="2019-03" db="EMBL/GenBank/DDBJ databases">
        <title>Genomic Encyclopedia of Type Strains, Phase IV (KMG-IV): sequencing the most valuable type-strain genomes for metagenomic binning, comparative biology and taxonomic classification.</title>
        <authorList>
            <person name="Goeker M."/>
        </authorList>
    </citation>
    <scope>NUCLEOTIDE SEQUENCE [LARGE SCALE GENOMIC DNA]</scope>
    <source>
        <strain evidence="2 3">DSM 203</strain>
    </source>
</reference>
<evidence type="ECO:0000313" key="3">
    <source>
        <dbReference type="Proteomes" id="UP000295247"/>
    </source>
</evidence>
<dbReference type="Proteomes" id="UP000295247">
    <property type="component" value="Unassembled WGS sequence"/>
</dbReference>
<keyword evidence="1" id="KW-1133">Transmembrane helix</keyword>
<organism evidence="2 3">
    <name type="scientific">Marichromatium gracile</name>
    <name type="common">Chromatium gracile</name>
    <dbReference type="NCBI Taxonomy" id="1048"/>
    <lineage>
        <taxon>Bacteria</taxon>
        <taxon>Pseudomonadati</taxon>
        <taxon>Pseudomonadota</taxon>
        <taxon>Gammaproteobacteria</taxon>
        <taxon>Chromatiales</taxon>
        <taxon>Chromatiaceae</taxon>
        <taxon>Marichromatium</taxon>
    </lineage>
</organism>
<keyword evidence="1" id="KW-0812">Transmembrane</keyword>
<proteinExistence type="predicted"/>
<gene>
    <name evidence="2" type="ORF">EDC29_11721</name>
</gene>
<sequence length="39" mass="3847">MRPDLMELLARADRALGIGVAATLVGALPLVVMVAGGGA</sequence>
<evidence type="ECO:0000313" key="2">
    <source>
        <dbReference type="EMBL" id="TCW32655.1"/>
    </source>
</evidence>
<keyword evidence="1" id="KW-0472">Membrane</keyword>
<evidence type="ECO:0000256" key="1">
    <source>
        <dbReference type="SAM" id="Phobius"/>
    </source>
</evidence>
<dbReference type="AlphaFoldDB" id="A0A4R4A4Y5"/>
<protein>
    <submittedName>
        <fullName evidence="2">Uncharacterized protein</fullName>
    </submittedName>
</protein>
<name>A0A4R4A4Y5_MARGR</name>